<dbReference type="Proteomes" id="UP000002084">
    <property type="component" value="Chromosome"/>
</dbReference>
<keyword evidence="2" id="KW-1185">Reference proteome</keyword>
<gene>
    <name evidence="1" type="ordered locus">SARI_02497</name>
</gene>
<evidence type="ECO:0000313" key="2">
    <source>
        <dbReference type="Proteomes" id="UP000002084"/>
    </source>
</evidence>
<protein>
    <submittedName>
        <fullName evidence="1">Uncharacterized protein</fullName>
    </submittedName>
</protein>
<dbReference type="EMBL" id="CP000880">
    <property type="protein sequence ID" value="ABX22356.1"/>
    <property type="molecule type" value="Genomic_DNA"/>
</dbReference>
<sequence>MILNINNCMYRQDIILMPCHNYTYEYFINRNHLTKKIVQLFFIYHYKYCFYIKNVDK</sequence>
<accession>A9MM33</accession>
<evidence type="ECO:0000313" key="1">
    <source>
        <dbReference type="EMBL" id="ABX22356.1"/>
    </source>
</evidence>
<dbReference type="KEGG" id="ses:SARI_02497"/>
<reference evidence="1 2" key="1">
    <citation type="submission" date="2007-11" db="EMBL/GenBank/DDBJ databases">
        <authorList>
            <consortium name="The Salmonella enterica serovar Arizonae Genome Sequencing Project"/>
            <person name="McClelland M."/>
            <person name="Sanderson E.K."/>
            <person name="Porwollik S."/>
            <person name="Spieth J."/>
            <person name="Clifton W.S."/>
            <person name="Fulton R."/>
            <person name="Chunyan W."/>
            <person name="Wollam A."/>
            <person name="Shah N."/>
            <person name="Pepin K."/>
            <person name="Bhonagiri V."/>
            <person name="Nash W."/>
            <person name="Johnson M."/>
            <person name="Thiruvilangam P."/>
            <person name="Wilson R."/>
        </authorList>
    </citation>
    <scope>NUCLEOTIDE SEQUENCE [LARGE SCALE GENOMIC DNA]</scope>
    <source>
        <strain evidence="2">ATCC BAA-731 / CDC346-86 / RSK2980</strain>
    </source>
</reference>
<proteinExistence type="predicted"/>
<organism evidence="1 2">
    <name type="scientific">Salmonella arizonae (strain ATCC BAA-731 / CDC346-86 / RSK2980)</name>
    <dbReference type="NCBI Taxonomy" id="41514"/>
    <lineage>
        <taxon>Bacteria</taxon>
        <taxon>Pseudomonadati</taxon>
        <taxon>Pseudomonadota</taxon>
        <taxon>Gammaproteobacteria</taxon>
        <taxon>Enterobacterales</taxon>
        <taxon>Enterobacteriaceae</taxon>
        <taxon>Salmonella</taxon>
    </lineage>
</organism>
<dbReference type="HOGENOM" id="CLU_211642_0_0_6"/>
<name>A9MM33_SALAR</name>
<dbReference type="AlphaFoldDB" id="A9MM33"/>